<feature type="compositionally biased region" description="Basic residues" evidence="1">
    <location>
        <begin position="429"/>
        <end position="443"/>
    </location>
</feature>
<feature type="region of interest" description="Disordered" evidence="1">
    <location>
        <begin position="515"/>
        <end position="541"/>
    </location>
</feature>
<proteinExistence type="predicted"/>
<evidence type="ECO:0000256" key="1">
    <source>
        <dbReference type="SAM" id="MobiDB-lite"/>
    </source>
</evidence>
<feature type="compositionally biased region" description="Polar residues" evidence="1">
    <location>
        <begin position="296"/>
        <end position="321"/>
    </location>
</feature>
<evidence type="ECO:0000313" key="4">
    <source>
        <dbReference type="Proteomes" id="UP001151582"/>
    </source>
</evidence>
<organism evidence="3 4">
    <name type="scientific">Dimargaris verticillata</name>
    <dbReference type="NCBI Taxonomy" id="2761393"/>
    <lineage>
        <taxon>Eukaryota</taxon>
        <taxon>Fungi</taxon>
        <taxon>Fungi incertae sedis</taxon>
        <taxon>Zoopagomycota</taxon>
        <taxon>Kickxellomycotina</taxon>
        <taxon>Dimargaritomycetes</taxon>
        <taxon>Dimargaritales</taxon>
        <taxon>Dimargaritaceae</taxon>
        <taxon>Dimargaris</taxon>
    </lineage>
</organism>
<dbReference type="Gene3D" id="2.30.29.30">
    <property type="entry name" value="Pleckstrin-homology domain (PH domain)/Phosphotyrosine-binding domain (PTB)"/>
    <property type="match status" value="1"/>
</dbReference>
<dbReference type="Pfam" id="PF02893">
    <property type="entry name" value="GRAM"/>
    <property type="match status" value="1"/>
</dbReference>
<dbReference type="Proteomes" id="UP001151582">
    <property type="component" value="Unassembled WGS sequence"/>
</dbReference>
<feature type="region of interest" description="Disordered" evidence="1">
    <location>
        <begin position="340"/>
        <end position="391"/>
    </location>
</feature>
<feature type="compositionally biased region" description="Polar residues" evidence="1">
    <location>
        <begin position="46"/>
        <end position="62"/>
    </location>
</feature>
<feature type="region of interest" description="Disordered" evidence="1">
    <location>
        <begin position="29"/>
        <end position="88"/>
    </location>
</feature>
<feature type="compositionally biased region" description="Polar residues" evidence="1">
    <location>
        <begin position="699"/>
        <end position="712"/>
    </location>
</feature>
<feature type="compositionally biased region" description="Polar residues" evidence="1">
    <location>
        <begin position="447"/>
        <end position="456"/>
    </location>
</feature>
<comment type="caution">
    <text evidence="3">The sequence shown here is derived from an EMBL/GenBank/DDBJ whole genome shotgun (WGS) entry which is preliminary data.</text>
</comment>
<feature type="region of interest" description="Disordered" evidence="1">
    <location>
        <begin position="406"/>
        <end position="484"/>
    </location>
</feature>
<protein>
    <recommendedName>
        <fullName evidence="2">GRAM domain-containing protein</fullName>
    </recommendedName>
</protein>
<feature type="domain" description="GRAM" evidence="2">
    <location>
        <begin position="105"/>
        <end position="230"/>
    </location>
</feature>
<feature type="compositionally biased region" description="Polar residues" evidence="1">
    <location>
        <begin position="406"/>
        <end position="417"/>
    </location>
</feature>
<reference evidence="3" key="1">
    <citation type="submission" date="2022-07" db="EMBL/GenBank/DDBJ databases">
        <title>Phylogenomic reconstructions and comparative analyses of Kickxellomycotina fungi.</title>
        <authorList>
            <person name="Reynolds N.K."/>
            <person name="Stajich J.E."/>
            <person name="Barry K."/>
            <person name="Grigoriev I.V."/>
            <person name="Crous P."/>
            <person name="Smith M.E."/>
        </authorList>
    </citation>
    <scope>NUCLEOTIDE SEQUENCE</scope>
    <source>
        <strain evidence="3">RSA 567</strain>
    </source>
</reference>
<dbReference type="AlphaFoldDB" id="A0A9W8B411"/>
<feature type="compositionally biased region" description="Polar residues" evidence="1">
    <location>
        <begin position="517"/>
        <end position="530"/>
    </location>
</feature>
<feature type="region of interest" description="Disordered" evidence="1">
    <location>
        <begin position="825"/>
        <end position="858"/>
    </location>
</feature>
<keyword evidence="4" id="KW-1185">Reference proteome</keyword>
<dbReference type="InterPro" id="IPR011993">
    <property type="entry name" value="PH-like_dom_sf"/>
</dbReference>
<evidence type="ECO:0000313" key="3">
    <source>
        <dbReference type="EMBL" id="KAJ1974016.1"/>
    </source>
</evidence>
<evidence type="ECO:0000259" key="2">
    <source>
        <dbReference type="Pfam" id="PF02893"/>
    </source>
</evidence>
<feature type="non-terminal residue" evidence="3">
    <location>
        <position position="915"/>
    </location>
</feature>
<dbReference type="EMBL" id="JANBQB010000719">
    <property type="protein sequence ID" value="KAJ1974016.1"/>
    <property type="molecule type" value="Genomic_DNA"/>
</dbReference>
<dbReference type="OrthoDB" id="5599320at2759"/>
<gene>
    <name evidence="3" type="ORF">H4R34_004880</name>
</gene>
<feature type="region of interest" description="Disordered" evidence="1">
    <location>
        <begin position="293"/>
        <end position="323"/>
    </location>
</feature>
<name>A0A9W8B411_9FUNG</name>
<dbReference type="InterPro" id="IPR004182">
    <property type="entry name" value="GRAM"/>
</dbReference>
<sequence length="915" mass="98618">MATLLLPPAKSQRRWSLFKRCPDTAPKDSFEFQHDAPALGPPAQALSETMSTTSSAEPSLFSNDPHDDNTHAHAASTDDPSPRLLSRKTTRRQRRFQLAFPDVSLPTVRSMYKSFKCALDYDVFWKGYLFITPQAVYFYGRRLNPFVRFNTAAVAMVHPDADTANASSYPTAVHICLTFETISSIHKESILGMFPNVIRIKTPRRHYILAGFYARESAYRTLRTAWQRHHTSTEGNNATIPLEVESFAARGTSAALIRQGESLTLGALYQLDPLMSSPAPSRHIAFASPPDIAHHSVQSTPRNSRSTMSDLAESHASTSVSGRCINPAKSATLMDRLSAFGRKVSRRKPKPTFSDPSEETASDAPRLTSPSSPTIVVPRHDPLSSDATTGASVLTVKTTQLTRVVSTLSPASSTRPSTPLPVEASQPQRSHRSQGRRRRKRPSRGQTGSVGITNPDSPGRSLSPMDPCYVTNQHDLSAGSGGQLQGEHIVTTISSDATGRSSKCNTSPALPPFAQHHQCSNMSHPSSRNLDSLPPQPSCSTTHSIGATTATAGYALSIKAEVAPEPMSDMSGYYKSPPLTLGLNTVTSAFHDIKSHMPSLPYTSAASWAPIFNLAKKAPQMLTRTLTSEWSSGTREVATSTADLSMDEAHPIETSKHSYRETAPDQASMLSTSGMSAPAFAVHHHPYCDPLMANPAAVSRQSAGPTHQSPTAAGTRPGRWFPDYMSLTMSPARYGESASTRLGVSSVLNDNSTTSQLSHSSHGEAAAADAWTAVAGPALSMMPSKLALGTAARRWSLPGADIEHWLQSQARHQALAQSYHMVSTFGQQPSSNRGGARPSALQDLPHLPSSVPGPAPSAFGPGMFKHSSKPIAGMQYYSSADETNSHLAHDVYCQAQQIMSASPTALGRPEFPKRQ</sequence>
<feature type="region of interest" description="Disordered" evidence="1">
    <location>
        <begin position="699"/>
        <end position="718"/>
    </location>
</feature>
<accession>A0A9W8B411</accession>